<dbReference type="InterPro" id="IPR021938">
    <property type="entry name" value="DUF3553"/>
</dbReference>
<dbReference type="AlphaFoldDB" id="K9H3S6"/>
<dbReference type="STRING" id="1238182.C882_3424"/>
<reference evidence="1 2" key="1">
    <citation type="journal article" date="2013" name="Genome Announc.">
        <title>Draft Genome Sequence of an Alphaproteobacterium, Caenispirillum salinarum AK4(T), Isolated from a Solar Saltern.</title>
        <authorList>
            <person name="Khatri I."/>
            <person name="Singh A."/>
            <person name="Korpole S."/>
            <person name="Pinnaka A.K."/>
            <person name="Subramanian S."/>
        </authorList>
    </citation>
    <scope>NUCLEOTIDE SEQUENCE [LARGE SCALE GENOMIC DNA]</scope>
    <source>
        <strain evidence="1 2">AK4</strain>
    </source>
</reference>
<dbReference type="Pfam" id="PF12073">
    <property type="entry name" value="DUF3553"/>
    <property type="match status" value="1"/>
</dbReference>
<dbReference type="Proteomes" id="UP000009881">
    <property type="component" value="Unassembled WGS sequence"/>
</dbReference>
<name>K9H3S6_9PROT</name>
<dbReference type="eggNOG" id="ENOG50330B2">
    <property type="taxonomic scope" value="Bacteria"/>
</dbReference>
<dbReference type="OrthoDB" id="7361229at2"/>
<dbReference type="RefSeq" id="WP_009539543.1">
    <property type="nucleotide sequence ID" value="NZ_ANHY01000005.1"/>
</dbReference>
<evidence type="ECO:0008006" key="3">
    <source>
        <dbReference type="Google" id="ProtNLM"/>
    </source>
</evidence>
<gene>
    <name evidence="1" type="ORF">C882_3424</name>
</gene>
<dbReference type="EMBL" id="ANHY01000005">
    <property type="protein sequence ID" value="EKV31674.1"/>
    <property type="molecule type" value="Genomic_DNA"/>
</dbReference>
<keyword evidence="2" id="KW-1185">Reference proteome</keyword>
<accession>K9H3S6</accession>
<dbReference type="PATRIC" id="fig|1238182.3.peg.1094"/>
<evidence type="ECO:0000313" key="2">
    <source>
        <dbReference type="Proteomes" id="UP000009881"/>
    </source>
</evidence>
<evidence type="ECO:0000313" key="1">
    <source>
        <dbReference type="EMBL" id="EKV31674.1"/>
    </source>
</evidence>
<organism evidence="1 2">
    <name type="scientific">Caenispirillum salinarum AK4</name>
    <dbReference type="NCBI Taxonomy" id="1238182"/>
    <lineage>
        <taxon>Bacteria</taxon>
        <taxon>Pseudomonadati</taxon>
        <taxon>Pseudomonadota</taxon>
        <taxon>Alphaproteobacteria</taxon>
        <taxon>Rhodospirillales</taxon>
        <taxon>Novispirillaceae</taxon>
        <taxon>Caenispirillum</taxon>
    </lineage>
</organism>
<comment type="caution">
    <text evidence="1">The sequence shown here is derived from an EMBL/GenBank/DDBJ whole genome shotgun (WGS) entry which is preliminary data.</text>
</comment>
<proteinExistence type="predicted"/>
<protein>
    <recommendedName>
        <fullName evidence="3">DUF3553 domain-containing protein</fullName>
    </recommendedName>
</protein>
<sequence length="64" mass="7062">MFTDFVPGVFVRHPGQPDWGIGQVQSAVGSRVTVNFENAGKRTINTIVVDLEQVTEDDTTLPHH</sequence>